<evidence type="ECO:0000256" key="2">
    <source>
        <dbReference type="SAM" id="Phobius"/>
    </source>
</evidence>
<feature type="compositionally biased region" description="Basic and acidic residues" evidence="1">
    <location>
        <begin position="8"/>
        <end position="25"/>
    </location>
</feature>
<dbReference type="RefSeq" id="WP_274456538.1">
    <property type="nucleotide sequence ID" value="NZ_CP067097.1"/>
</dbReference>
<reference evidence="3 4" key="1">
    <citation type="submission" date="2023-07" db="EMBL/GenBank/DDBJ databases">
        <title>Genomic Encyclopedia of Type Strains, Phase IV (KMG-IV): sequencing the most valuable type-strain genomes for metagenomic binning, comparative biology and taxonomic classification.</title>
        <authorList>
            <person name="Goeker M."/>
        </authorList>
    </citation>
    <scope>NUCLEOTIDE SEQUENCE [LARGE SCALE GENOMIC DNA]</scope>
    <source>
        <strain evidence="3 4">DSM 4006</strain>
    </source>
</reference>
<protein>
    <recommendedName>
        <fullName evidence="5">DUF2812 domain-containing protein</fullName>
    </recommendedName>
</protein>
<keyword evidence="2" id="KW-0812">Transmembrane</keyword>
<feature type="transmembrane region" description="Helical" evidence="2">
    <location>
        <begin position="180"/>
        <end position="199"/>
    </location>
</feature>
<evidence type="ECO:0008006" key="5">
    <source>
        <dbReference type="Google" id="ProtNLM"/>
    </source>
</evidence>
<dbReference type="InterPro" id="IPR021359">
    <property type="entry name" value="DUF2812"/>
</dbReference>
<keyword evidence="2" id="KW-0472">Membrane</keyword>
<comment type="caution">
    <text evidence="3">The sequence shown here is derived from an EMBL/GenBank/DDBJ whole genome shotgun (WGS) entry which is preliminary data.</text>
</comment>
<feature type="transmembrane region" description="Helical" evidence="2">
    <location>
        <begin position="145"/>
        <end position="168"/>
    </location>
</feature>
<keyword evidence="4" id="KW-1185">Reference proteome</keyword>
<dbReference type="EMBL" id="JAUSTP010000026">
    <property type="protein sequence ID" value="MDQ0190890.1"/>
    <property type="molecule type" value="Genomic_DNA"/>
</dbReference>
<evidence type="ECO:0000313" key="3">
    <source>
        <dbReference type="EMBL" id="MDQ0190890.1"/>
    </source>
</evidence>
<accession>A0ABT9XKT4</accession>
<proteinExistence type="predicted"/>
<name>A0ABT9XKT4_9BACL</name>
<dbReference type="Proteomes" id="UP001232973">
    <property type="component" value="Unassembled WGS sequence"/>
</dbReference>
<feature type="region of interest" description="Disordered" evidence="1">
    <location>
        <begin position="1"/>
        <end position="25"/>
    </location>
</feature>
<keyword evidence="2" id="KW-1133">Transmembrane helix</keyword>
<sequence length="211" mass="25409">MKQRKCTHGSDQRRDGAQDPEGQRSQEDRWMLWFVWQFEEQQQKLDDLSKQGIHLVHARTWRGTYVRDPALRYVYRLDYQPLLEYRPTAGRRDRQREYLALYRDAGWEYIGKSAGWHYFRRPWTEADTPELYTDRTSLLTFYQRIQYVLCFLFIAELVGLLVNAYNLLILNRVLPKWTTVVPLLMVYAGLVLLLGYGFVKIHQRVRRMKRG</sequence>
<organism evidence="3 4">
    <name type="scientific">Alicyclobacillus cycloheptanicus</name>
    <dbReference type="NCBI Taxonomy" id="1457"/>
    <lineage>
        <taxon>Bacteria</taxon>
        <taxon>Bacillati</taxon>
        <taxon>Bacillota</taxon>
        <taxon>Bacilli</taxon>
        <taxon>Bacillales</taxon>
        <taxon>Alicyclobacillaceae</taxon>
        <taxon>Alicyclobacillus</taxon>
    </lineage>
</organism>
<evidence type="ECO:0000313" key="4">
    <source>
        <dbReference type="Proteomes" id="UP001232973"/>
    </source>
</evidence>
<evidence type="ECO:0000256" key="1">
    <source>
        <dbReference type="SAM" id="MobiDB-lite"/>
    </source>
</evidence>
<dbReference type="Pfam" id="PF11193">
    <property type="entry name" value="DUF2812"/>
    <property type="match status" value="1"/>
</dbReference>
<gene>
    <name evidence="3" type="ORF">J2S03_002757</name>
</gene>